<dbReference type="InterPro" id="IPR014710">
    <property type="entry name" value="RmlC-like_jellyroll"/>
</dbReference>
<dbReference type="PANTHER" id="PTHR37943:SF1">
    <property type="entry name" value="PROTEIN VES"/>
    <property type="match status" value="1"/>
</dbReference>
<dbReference type="InterPro" id="IPR011051">
    <property type="entry name" value="RmlC_Cupin_sf"/>
</dbReference>
<dbReference type="RefSeq" id="WP_163076618.1">
    <property type="nucleotide sequence ID" value="NZ_CP048630.1"/>
</dbReference>
<dbReference type="Pfam" id="PF05962">
    <property type="entry name" value="HutD"/>
    <property type="match status" value="1"/>
</dbReference>
<dbReference type="Proteomes" id="UP000464751">
    <property type="component" value="Chromosome"/>
</dbReference>
<accession>A0A6P1YPW1</accession>
<keyword evidence="2" id="KW-1185">Reference proteome</keyword>
<gene>
    <name evidence="1" type="ORF">G3A50_18515</name>
</gene>
<proteinExistence type="predicted"/>
<dbReference type="PANTHER" id="PTHR37943">
    <property type="entry name" value="PROTEIN VES"/>
    <property type="match status" value="1"/>
</dbReference>
<dbReference type="CDD" id="cd20293">
    <property type="entry name" value="cupin_HutD_N"/>
    <property type="match status" value="1"/>
</dbReference>
<name>A0A6P1YPW1_9HYPH</name>
<evidence type="ECO:0000313" key="1">
    <source>
        <dbReference type="EMBL" id="QIB35478.1"/>
    </source>
</evidence>
<evidence type="ECO:0000313" key="2">
    <source>
        <dbReference type="Proteomes" id="UP000464751"/>
    </source>
</evidence>
<dbReference type="Gene3D" id="2.60.120.10">
    <property type="entry name" value="Jelly Rolls"/>
    <property type="match status" value="1"/>
</dbReference>
<reference evidence="1 2" key="1">
    <citation type="submission" date="2020-02" db="EMBL/GenBank/DDBJ databases">
        <authorList>
            <person name="Li G."/>
        </authorList>
    </citation>
    <scope>NUCLEOTIDE SEQUENCE [LARGE SCALE GENOMIC DNA]</scope>
    <source>
        <strain evidence="1 2">DSM 102029</strain>
    </source>
</reference>
<dbReference type="SUPFAM" id="SSF51182">
    <property type="entry name" value="RmlC-like cupins"/>
    <property type="match status" value="1"/>
</dbReference>
<dbReference type="AlphaFoldDB" id="A0A6P1YPW1"/>
<dbReference type="InterPro" id="IPR010282">
    <property type="entry name" value="Uncharacterised_HutD/Ves"/>
</dbReference>
<dbReference type="KEGG" id="apra:G3A50_18515"/>
<sequence length="195" mass="20465">MRILRAADHAVMPWKNGAGATTQIAVAPTGAGLDSFDWRVSMAAVIEDGPFSTFPGVDRTLAVLEGEGIVLDVAGRAPCELTRESPPAAFPGDAPTHGRLINGPITDLNVMSRRGRLSHRLTRCVIDQPAMIAPEQGIMMLLTLAPGLVVDGERLGTLDAVLFDTPVAVEGDAPAGAGVVCFLVELWETAGDLDK</sequence>
<dbReference type="EMBL" id="CP048630">
    <property type="protein sequence ID" value="QIB35478.1"/>
    <property type="molecule type" value="Genomic_DNA"/>
</dbReference>
<organism evidence="1 2">
    <name type="scientific">Ancylobacter pratisalsi</name>
    <dbReference type="NCBI Taxonomy" id="1745854"/>
    <lineage>
        <taxon>Bacteria</taxon>
        <taxon>Pseudomonadati</taxon>
        <taxon>Pseudomonadota</taxon>
        <taxon>Alphaproteobacteria</taxon>
        <taxon>Hyphomicrobiales</taxon>
        <taxon>Xanthobacteraceae</taxon>
        <taxon>Ancylobacter</taxon>
    </lineage>
</organism>
<protein>
    <submittedName>
        <fullName evidence="1">HutD family protein</fullName>
    </submittedName>
</protein>